<feature type="chain" id="PRO_5002884443" evidence="1">
    <location>
        <begin position="17"/>
        <end position="366"/>
    </location>
</feature>
<dbReference type="SUPFAM" id="SSF52540">
    <property type="entry name" value="P-loop containing nucleoside triphosphate hydrolases"/>
    <property type="match status" value="1"/>
</dbReference>
<organism evidence="2">
    <name type="scientific">Oryza sativa subsp. japonica</name>
    <name type="common">Rice</name>
    <dbReference type="NCBI Taxonomy" id="39947"/>
    <lineage>
        <taxon>Eukaryota</taxon>
        <taxon>Viridiplantae</taxon>
        <taxon>Streptophyta</taxon>
        <taxon>Embryophyta</taxon>
        <taxon>Tracheophyta</taxon>
        <taxon>Spermatophyta</taxon>
        <taxon>Magnoliopsida</taxon>
        <taxon>Liliopsida</taxon>
        <taxon>Poales</taxon>
        <taxon>Poaceae</taxon>
        <taxon>BOP clade</taxon>
        <taxon>Oryzoideae</taxon>
        <taxon>Oryzeae</taxon>
        <taxon>Oryzinae</taxon>
        <taxon>Oryza</taxon>
        <taxon>Oryza sativa</taxon>
    </lineage>
</organism>
<reference evidence="2" key="2">
    <citation type="submission" date="2008-12" db="EMBL/GenBank/DDBJ databases">
        <title>Improved gene annotation of the rice (Oryza sativa) genomes.</title>
        <authorList>
            <person name="Wang J."/>
            <person name="Li R."/>
            <person name="Fan W."/>
            <person name="Huang Q."/>
            <person name="Zhang J."/>
            <person name="Zhou Y."/>
            <person name="Hu Y."/>
            <person name="Zi S."/>
            <person name="Li J."/>
            <person name="Ni P."/>
            <person name="Zheng H."/>
            <person name="Zhang Y."/>
            <person name="Zhao M."/>
            <person name="Hao Q."/>
            <person name="McDermott J."/>
            <person name="Samudrala R."/>
            <person name="Kristiansen K."/>
            <person name="Wong G.K.-S."/>
        </authorList>
    </citation>
    <scope>NUCLEOTIDE SEQUENCE</scope>
</reference>
<dbReference type="CDD" id="cd17917">
    <property type="entry name" value="DEXHc_RHA-like"/>
    <property type="match status" value="1"/>
</dbReference>
<gene>
    <name evidence="2" type="ORF">OsJ_34155</name>
</gene>
<dbReference type="EMBL" id="CM000148">
    <property type="protein sequence ID" value="EEE52229.1"/>
    <property type="molecule type" value="Genomic_DNA"/>
</dbReference>
<sequence>MVTKYVALHLVVLVDAGPGTGKSSQIPRLLHAAGHGCVVCSQMYRLAAVGYSVPLDDRSSDADTVVKYITHGALLRELAADPLLTRYGAVVVDDAHDGMAITGVVLSCVKAAAARRLDLRVVVCLNHYSTLCKGRCTRLLFSGSGMDGKELWFRTYSGLIDQHYLPEPVTDYLGAAVDAVCRIHTTEPPGDLLVFLPGCTDVEAAEHALNGLRKVVLATDVAVCSVFVDGIKYIVDSGYCGTDNAPVHLIGGGGSAAARLVRGLKAVVHKWCHIRRKVNEFAEDVADGDVLLPVYIERGGEGVQGLGSLAPEVTTSWASFEFFETAHAKLIHWALRSLKGPGVLSQDGEVTETGRRIAREISGRYY</sequence>
<evidence type="ECO:0000313" key="2">
    <source>
        <dbReference type="EMBL" id="EEE52229.1"/>
    </source>
</evidence>
<protein>
    <submittedName>
        <fullName evidence="2">Uncharacterized protein</fullName>
    </submittedName>
</protein>
<proteinExistence type="predicted"/>
<dbReference type="Proteomes" id="UP000007752">
    <property type="component" value="Chromosome 11"/>
</dbReference>
<dbReference type="PANTHER" id="PTHR18934:SF126">
    <property type="entry name" value="OS03G0282700 PROTEIN"/>
    <property type="match status" value="1"/>
</dbReference>
<accession>B9GB23</accession>
<keyword evidence="1" id="KW-0732">Signal</keyword>
<dbReference type="InterPro" id="IPR027417">
    <property type="entry name" value="P-loop_NTPase"/>
</dbReference>
<dbReference type="AlphaFoldDB" id="B9GB23"/>
<name>B9GB23_ORYSJ</name>
<feature type="signal peptide" evidence="1">
    <location>
        <begin position="1"/>
        <end position="16"/>
    </location>
</feature>
<evidence type="ECO:0000256" key="1">
    <source>
        <dbReference type="SAM" id="SignalP"/>
    </source>
</evidence>
<reference evidence="2" key="1">
    <citation type="journal article" date="2005" name="PLoS Biol.">
        <title>The genomes of Oryza sativa: a history of duplications.</title>
        <authorList>
            <person name="Yu J."/>
            <person name="Wang J."/>
            <person name="Lin W."/>
            <person name="Li S."/>
            <person name="Li H."/>
            <person name="Zhou J."/>
            <person name="Ni P."/>
            <person name="Dong W."/>
            <person name="Hu S."/>
            <person name="Zeng C."/>
            <person name="Zhang J."/>
            <person name="Zhang Y."/>
            <person name="Li R."/>
            <person name="Xu Z."/>
            <person name="Li S."/>
            <person name="Li X."/>
            <person name="Zheng H."/>
            <person name="Cong L."/>
            <person name="Lin L."/>
            <person name="Yin J."/>
            <person name="Geng J."/>
            <person name="Li G."/>
            <person name="Shi J."/>
            <person name="Liu J."/>
            <person name="Lv H."/>
            <person name="Li J."/>
            <person name="Wang J."/>
            <person name="Deng Y."/>
            <person name="Ran L."/>
            <person name="Shi X."/>
            <person name="Wang X."/>
            <person name="Wu Q."/>
            <person name="Li C."/>
            <person name="Ren X."/>
            <person name="Wang J."/>
            <person name="Wang X."/>
            <person name="Li D."/>
            <person name="Liu D."/>
            <person name="Zhang X."/>
            <person name="Ji Z."/>
            <person name="Zhao W."/>
            <person name="Sun Y."/>
            <person name="Zhang Z."/>
            <person name="Bao J."/>
            <person name="Han Y."/>
            <person name="Dong L."/>
            <person name="Ji J."/>
            <person name="Chen P."/>
            <person name="Wu S."/>
            <person name="Liu J."/>
            <person name="Xiao Y."/>
            <person name="Bu D."/>
            <person name="Tan J."/>
            <person name="Yang L."/>
            <person name="Ye C."/>
            <person name="Zhang J."/>
            <person name="Xu J."/>
            <person name="Zhou Y."/>
            <person name="Yu Y."/>
            <person name="Zhang B."/>
            <person name="Zhuang S."/>
            <person name="Wei H."/>
            <person name="Liu B."/>
            <person name="Lei M."/>
            <person name="Yu H."/>
            <person name="Li Y."/>
            <person name="Xu H."/>
            <person name="Wei S."/>
            <person name="He X."/>
            <person name="Fang L."/>
            <person name="Zhang Z."/>
            <person name="Zhang Y."/>
            <person name="Huang X."/>
            <person name="Su Z."/>
            <person name="Tong W."/>
            <person name="Li J."/>
            <person name="Tong Z."/>
            <person name="Li S."/>
            <person name="Ye J."/>
            <person name="Wang L."/>
            <person name="Fang L."/>
            <person name="Lei T."/>
            <person name="Chen C."/>
            <person name="Chen H."/>
            <person name="Xu Z."/>
            <person name="Li H."/>
            <person name="Huang H."/>
            <person name="Zhang F."/>
            <person name="Xu H."/>
            <person name="Li N."/>
            <person name="Zhao C."/>
            <person name="Li S."/>
            <person name="Dong L."/>
            <person name="Huang Y."/>
            <person name="Li L."/>
            <person name="Xi Y."/>
            <person name="Qi Q."/>
            <person name="Li W."/>
            <person name="Zhang B."/>
            <person name="Hu W."/>
            <person name="Zhang Y."/>
            <person name="Tian X."/>
            <person name="Jiao Y."/>
            <person name="Liang X."/>
            <person name="Jin J."/>
            <person name="Gao L."/>
            <person name="Zheng W."/>
            <person name="Hao B."/>
            <person name="Liu S."/>
            <person name="Wang W."/>
            <person name="Yuan L."/>
            <person name="Cao M."/>
            <person name="McDermott J."/>
            <person name="Samudrala R."/>
            <person name="Wang J."/>
            <person name="Wong G.K."/>
            <person name="Yang H."/>
        </authorList>
    </citation>
    <scope>NUCLEOTIDE SEQUENCE [LARGE SCALE GENOMIC DNA]</scope>
</reference>
<dbReference type="PANTHER" id="PTHR18934">
    <property type="entry name" value="ATP-DEPENDENT RNA HELICASE"/>
    <property type="match status" value="1"/>
</dbReference>
<dbReference type="Gene3D" id="3.40.50.300">
    <property type="entry name" value="P-loop containing nucleotide triphosphate hydrolases"/>
    <property type="match status" value="3"/>
</dbReference>